<dbReference type="Proteomes" id="UP000095342">
    <property type="component" value="Chromosome"/>
</dbReference>
<dbReference type="AlphaFoldDB" id="A0A1D8KA29"/>
<gene>
    <name evidence="1" type="ORF">BJI67_12850</name>
</gene>
<reference evidence="1 2" key="1">
    <citation type="submission" date="2016-09" db="EMBL/GenBank/DDBJ databases">
        <title>Acidihalobacter prosperus V6 (DSM14174).</title>
        <authorList>
            <person name="Khaleque H.N."/>
            <person name="Ramsay J.P."/>
            <person name="Murphy R.J.T."/>
            <person name="Kaksonen A.H."/>
            <person name="Boxall N.J."/>
            <person name="Watkin E.L.J."/>
        </authorList>
    </citation>
    <scope>NUCLEOTIDE SEQUENCE [LARGE SCALE GENOMIC DNA]</scope>
    <source>
        <strain evidence="1 2">V6</strain>
    </source>
</reference>
<dbReference type="RefSeq" id="WP_038088580.1">
    <property type="nucleotide sequence ID" value="NZ_CP017448.1"/>
</dbReference>
<keyword evidence="2" id="KW-1185">Reference proteome</keyword>
<accession>A0A1D8KA29</accession>
<dbReference type="KEGG" id="aaeo:BJI67_12850"/>
<evidence type="ECO:0000313" key="2">
    <source>
        <dbReference type="Proteomes" id="UP000095342"/>
    </source>
</evidence>
<proteinExistence type="predicted"/>
<name>A0A1D8KA29_9GAMM</name>
<sequence length="221" mass="24483">MTMTLTIDKELPDETVAPLYFRFDGAFEPGLAHLCLTENGHVFFATNGEPGGGVPMHVHEKRTLQWSVSPYLNRERALALLDDSGLQAALERVHRGHSVHRRACGPTDVSFTEDAKAATQDVQAILDLACAEPENLVQVWDLDDWLFSNGLHEAWPADVPLDKACEALELAAVEDEPHAHVSGASKANIRDSLIDRVTWCEDIEDLTGEHLKTRLENRPSD</sequence>
<evidence type="ECO:0000313" key="1">
    <source>
        <dbReference type="EMBL" id="AOV17820.1"/>
    </source>
</evidence>
<dbReference type="EMBL" id="CP017448">
    <property type="protein sequence ID" value="AOV17820.1"/>
    <property type="molecule type" value="Genomic_DNA"/>
</dbReference>
<organism evidence="1 2">
    <name type="scientific">Acidihalobacter aeolianus</name>
    <dbReference type="NCBI Taxonomy" id="2792603"/>
    <lineage>
        <taxon>Bacteria</taxon>
        <taxon>Pseudomonadati</taxon>
        <taxon>Pseudomonadota</taxon>
        <taxon>Gammaproteobacteria</taxon>
        <taxon>Chromatiales</taxon>
        <taxon>Ectothiorhodospiraceae</taxon>
        <taxon>Acidihalobacter</taxon>
    </lineage>
</organism>
<protein>
    <submittedName>
        <fullName evidence="1">Uncharacterized protein</fullName>
    </submittedName>
</protein>